<organism evidence="2 3">
    <name type="scientific">Nocardioides islandensis</name>
    <dbReference type="NCBI Taxonomy" id="433663"/>
    <lineage>
        <taxon>Bacteria</taxon>
        <taxon>Bacillati</taxon>
        <taxon>Actinomycetota</taxon>
        <taxon>Actinomycetes</taxon>
        <taxon>Propionibacteriales</taxon>
        <taxon>Nocardioidaceae</taxon>
        <taxon>Nocardioides</taxon>
    </lineage>
</organism>
<evidence type="ECO:0000259" key="1">
    <source>
        <dbReference type="Pfam" id="PF12680"/>
    </source>
</evidence>
<feature type="domain" description="SnoaL-like" evidence="1">
    <location>
        <begin position="27"/>
        <end position="108"/>
    </location>
</feature>
<keyword evidence="3" id="KW-1185">Reference proteome</keyword>
<protein>
    <submittedName>
        <fullName evidence="2">Nuclear transport factor 2 family protein</fullName>
    </submittedName>
</protein>
<dbReference type="Gene3D" id="3.10.450.50">
    <property type="match status" value="1"/>
</dbReference>
<proteinExistence type="predicted"/>
<gene>
    <name evidence="2" type="ORF">ISU07_01820</name>
</gene>
<dbReference type="AlphaFoldDB" id="A0A930VA65"/>
<dbReference type="InterPro" id="IPR032710">
    <property type="entry name" value="NTF2-like_dom_sf"/>
</dbReference>
<dbReference type="Proteomes" id="UP000640489">
    <property type="component" value="Unassembled WGS sequence"/>
</dbReference>
<dbReference type="Pfam" id="PF12680">
    <property type="entry name" value="SnoaL_2"/>
    <property type="match status" value="1"/>
</dbReference>
<sequence>MTTTHHTTAARERRAAEVRRHLEVVGVDLAAEHEVYHPDAVLEFPQSRERFEGLATIREWRGRYPANVRLRPTRIVGDGDVWVGFGRISYDGGVGRPCVAVLEYRGDLVERETIHVTDSFEAPEWRAAYTSPYLDGA</sequence>
<comment type="caution">
    <text evidence="2">The sequence shown here is derived from an EMBL/GenBank/DDBJ whole genome shotgun (WGS) entry which is preliminary data.</text>
</comment>
<dbReference type="EMBL" id="JADKPN010000001">
    <property type="protein sequence ID" value="MBF4761851.1"/>
    <property type="molecule type" value="Genomic_DNA"/>
</dbReference>
<dbReference type="SUPFAM" id="SSF54427">
    <property type="entry name" value="NTF2-like"/>
    <property type="match status" value="1"/>
</dbReference>
<dbReference type="RefSeq" id="WP_194705035.1">
    <property type="nucleotide sequence ID" value="NZ_JADKPN010000001.1"/>
</dbReference>
<evidence type="ECO:0000313" key="3">
    <source>
        <dbReference type="Proteomes" id="UP000640489"/>
    </source>
</evidence>
<accession>A0A930VA65</accession>
<reference evidence="2" key="1">
    <citation type="submission" date="2020-11" db="EMBL/GenBank/DDBJ databases">
        <title>Nocardioides sp. nov., isolated from Soil of Cynanchum wilfordii Hemsley rhizosphere.</title>
        <authorList>
            <person name="Lee J.-S."/>
            <person name="Suh M.K."/>
            <person name="Kim J.-S."/>
        </authorList>
    </citation>
    <scope>NUCLEOTIDE SEQUENCE</scope>
    <source>
        <strain evidence="2">KCTC 19275</strain>
    </source>
</reference>
<evidence type="ECO:0000313" key="2">
    <source>
        <dbReference type="EMBL" id="MBF4761851.1"/>
    </source>
</evidence>
<name>A0A930VA65_9ACTN</name>
<dbReference type="InterPro" id="IPR037401">
    <property type="entry name" value="SnoaL-like"/>
</dbReference>